<evidence type="ECO:0000256" key="4">
    <source>
        <dbReference type="ARBA" id="ARBA00022741"/>
    </source>
</evidence>
<keyword evidence="5 9" id="KW-0067">ATP-binding</keyword>
<comment type="pathway">
    <text evidence="9">Cofactor biosynthesis; coenzyme A biosynthesis; CoA from (R)-pantothenate: step 4/5.</text>
</comment>
<feature type="binding site" evidence="9">
    <location>
        <position position="93"/>
    </location>
    <ligand>
        <name>substrate</name>
    </ligand>
</feature>
<keyword evidence="1 9" id="KW-0963">Cytoplasm</keyword>
<evidence type="ECO:0000313" key="12">
    <source>
        <dbReference type="Proteomes" id="UP000019141"/>
    </source>
</evidence>
<dbReference type="PATRIC" id="fig|1429438.4.peg.3226"/>
<feature type="site" description="Transition state stabilizer" evidence="9">
    <location>
        <position position="22"/>
    </location>
</feature>
<dbReference type="GO" id="GO:0004595">
    <property type="term" value="F:pantetheine-phosphate adenylyltransferase activity"/>
    <property type="evidence" value="ECO:0007669"/>
    <property type="project" value="UniProtKB-UniRule"/>
</dbReference>
<dbReference type="InterPro" id="IPR014729">
    <property type="entry name" value="Rossmann-like_a/b/a_fold"/>
</dbReference>
<proteinExistence type="inferred from homology"/>
<keyword evidence="2 9" id="KW-0808">Transferase</keyword>
<dbReference type="Gene3D" id="3.40.50.620">
    <property type="entry name" value="HUPs"/>
    <property type="match status" value="1"/>
</dbReference>
<feature type="binding site" evidence="9">
    <location>
        <position position="104"/>
    </location>
    <ligand>
        <name>ATP</name>
        <dbReference type="ChEBI" id="CHEBI:30616"/>
    </ligand>
</feature>
<dbReference type="PANTHER" id="PTHR21342">
    <property type="entry name" value="PHOSPHOPANTETHEINE ADENYLYLTRANSFERASE"/>
    <property type="match status" value="1"/>
</dbReference>
<feature type="binding site" evidence="9">
    <location>
        <begin position="94"/>
        <end position="96"/>
    </location>
    <ligand>
        <name>ATP</name>
        <dbReference type="ChEBI" id="CHEBI:30616"/>
    </ligand>
</feature>
<evidence type="ECO:0000256" key="3">
    <source>
        <dbReference type="ARBA" id="ARBA00022695"/>
    </source>
</evidence>
<evidence type="ECO:0000256" key="8">
    <source>
        <dbReference type="ARBA" id="ARBA00029346"/>
    </source>
</evidence>
<protein>
    <recommendedName>
        <fullName evidence="9">Phosphopantetheine adenylyltransferase</fullName>
        <ecNumber evidence="9">2.7.7.3</ecNumber>
    </recommendedName>
    <alternativeName>
        <fullName evidence="9">Dephospho-CoA pyrophosphorylase</fullName>
    </alternativeName>
    <alternativeName>
        <fullName evidence="9">Pantetheine-phosphate adenylyltransferase</fullName>
        <shortName evidence="9">PPAT</shortName>
    </alternativeName>
</protein>
<dbReference type="AlphaFoldDB" id="W4LM47"/>
<evidence type="ECO:0000313" key="11">
    <source>
        <dbReference type="EMBL" id="ETW99052.1"/>
    </source>
</evidence>
<dbReference type="GO" id="GO:0005524">
    <property type="term" value="F:ATP binding"/>
    <property type="evidence" value="ECO:0007669"/>
    <property type="project" value="UniProtKB-KW"/>
</dbReference>
<dbReference type="Proteomes" id="UP000019141">
    <property type="component" value="Unassembled WGS sequence"/>
</dbReference>
<dbReference type="SUPFAM" id="SSF52374">
    <property type="entry name" value="Nucleotidylyl transferase"/>
    <property type="match status" value="1"/>
</dbReference>
<feature type="binding site" evidence="9">
    <location>
        <begin position="129"/>
        <end position="135"/>
    </location>
    <ligand>
        <name>ATP</name>
        <dbReference type="ChEBI" id="CHEBI:30616"/>
    </ligand>
</feature>
<keyword evidence="7 9" id="KW-0173">Coenzyme A biosynthesis</keyword>
<accession>W4LM47</accession>
<dbReference type="Pfam" id="PF01467">
    <property type="entry name" value="CTP_transf_like"/>
    <property type="match status" value="1"/>
</dbReference>
<evidence type="ECO:0000256" key="2">
    <source>
        <dbReference type="ARBA" id="ARBA00022679"/>
    </source>
</evidence>
<sequence>MKEVGMTTAIFPGTFDPATNGHLDLIQRSARIFDKVVVAIFDNPSKQQMFSLEERRGLLQQITEELGNTEIVSFQRQLLVTLAKTHQAAVIVRGVRSVADFEYEAQMTSMNRYMDDAIETVYLTPRVEYSFVASSLVKEVASLGADVSALVPPVVFEALHKKLQSSNG</sequence>
<evidence type="ECO:0000256" key="7">
    <source>
        <dbReference type="ARBA" id="ARBA00022993"/>
    </source>
</evidence>
<dbReference type="InterPro" id="IPR004821">
    <property type="entry name" value="Cyt_trans-like"/>
</dbReference>
<dbReference type="HOGENOM" id="CLU_100149_0_1_7"/>
<evidence type="ECO:0000256" key="1">
    <source>
        <dbReference type="ARBA" id="ARBA00022490"/>
    </source>
</evidence>
<comment type="cofactor">
    <cofactor evidence="9">
        <name>Mg(2+)</name>
        <dbReference type="ChEBI" id="CHEBI:18420"/>
    </cofactor>
</comment>
<dbReference type="EMBL" id="AZHW01000487">
    <property type="protein sequence ID" value="ETW99052.1"/>
    <property type="molecule type" value="Genomic_DNA"/>
</dbReference>
<dbReference type="InterPro" id="IPR001980">
    <property type="entry name" value="PPAT"/>
</dbReference>
<comment type="function">
    <text evidence="9">Reversibly transfers an adenylyl group from ATP to 4'-phosphopantetheine, yielding dephospho-CoA (dPCoA) and pyrophosphate.</text>
</comment>
<feature type="binding site" evidence="9">
    <location>
        <position position="22"/>
    </location>
    <ligand>
        <name>ATP</name>
        <dbReference type="ChEBI" id="CHEBI:30616"/>
    </ligand>
</feature>
<gene>
    <name evidence="9" type="primary">coaD</name>
    <name evidence="11" type="ORF">ETSY1_16355</name>
</gene>
<dbReference type="GO" id="GO:0005737">
    <property type="term" value="C:cytoplasm"/>
    <property type="evidence" value="ECO:0007669"/>
    <property type="project" value="UniProtKB-SubCell"/>
</dbReference>
<keyword evidence="6 9" id="KW-0460">Magnesium</keyword>
<dbReference type="PANTHER" id="PTHR21342:SF1">
    <property type="entry name" value="PHOSPHOPANTETHEINE ADENYLYLTRANSFERASE"/>
    <property type="match status" value="1"/>
</dbReference>
<comment type="subunit">
    <text evidence="9">Homohexamer.</text>
</comment>
<organism evidence="11 12">
    <name type="scientific">Entotheonella factor</name>
    <dbReference type="NCBI Taxonomy" id="1429438"/>
    <lineage>
        <taxon>Bacteria</taxon>
        <taxon>Pseudomonadati</taxon>
        <taxon>Nitrospinota/Tectimicrobiota group</taxon>
        <taxon>Candidatus Tectimicrobiota</taxon>
        <taxon>Candidatus Entotheonellia</taxon>
        <taxon>Candidatus Entotheonellales</taxon>
        <taxon>Candidatus Entotheonellaceae</taxon>
        <taxon>Candidatus Entotheonella</taxon>
    </lineage>
</organism>
<evidence type="ECO:0000256" key="5">
    <source>
        <dbReference type="ARBA" id="ARBA00022840"/>
    </source>
</evidence>
<dbReference type="NCBIfam" id="TIGR01510">
    <property type="entry name" value="coaD_prev_kdtB"/>
    <property type="match status" value="1"/>
</dbReference>
<feature type="domain" description="Cytidyltransferase-like" evidence="10">
    <location>
        <begin position="10"/>
        <end position="139"/>
    </location>
</feature>
<reference evidence="11 12" key="1">
    <citation type="journal article" date="2014" name="Nature">
        <title>An environmental bacterial taxon with a large and distinct metabolic repertoire.</title>
        <authorList>
            <person name="Wilson M.C."/>
            <person name="Mori T."/>
            <person name="Ruckert C."/>
            <person name="Uria A.R."/>
            <person name="Helf M.J."/>
            <person name="Takada K."/>
            <person name="Gernert C."/>
            <person name="Steffens U.A."/>
            <person name="Heycke N."/>
            <person name="Schmitt S."/>
            <person name="Rinke C."/>
            <person name="Helfrich E.J."/>
            <person name="Brachmann A.O."/>
            <person name="Gurgui C."/>
            <person name="Wakimoto T."/>
            <person name="Kracht M."/>
            <person name="Crusemann M."/>
            <person name="Hentschel U."/>
            <person name="Abe I."/>
            <person name="Matsunaga S."/>
            <person name="Kalinowski J."/>
            <person name="Takeyama H."/>
            <person name="Piel J."/>
        </authorList>
    </citation>
    <scope>NUCLEOTIDE SEQUENCE [LARGE SCALE GENOMIC DNA]</scope>
    <source>
        <strain evidence="12">TSY1</strain>
    </source>
</reference>
<comment type="catalytic activity">
    <reaction evidence="8 9">
        <text>(R)-4'-phosphopantetheine + ATP + H(+) = 3'-dephospho-CoA + diphosphate</text>
        <dbReference type="Rhea" id="RHEA:19801"/>
        <dbReference type="ChEBI" id="CHEBI:15378"/>
        <dbReference type="ChEBI" id="CHEBI:30616"/>
        <dbReference type="ChEBI" id="CHEBI:33019"/>
        <dbReference type="ChEBI" id="CHEBI:57328"/>
        <dbReference type="ChEBI" id="CHEBI:61723"/>
        <dbReference type="EC" id="2.7.7.3"/>
    </reaction>
</comment>
<feature type="binding site" evidence="9">
    <location>
        <begin position="14"/>
        <end position="15"/>
    </location>
    <ligand>
        <name>ATP</name>
        <dbReference type="ChEBI" id="CHEBI:30616"/>
    </ligand>
</feature>
<dbReference type="NCBIfam" id="TIGR00125">
    <property type="entry name" value="cyt_tran_rel"/>
    <property type="match status" value="1"/>
</dbReference>
<feature type="binding site" evidence="9">
    <location>
        <position position="46"/>
    </location>
    <ligand>
        <name>substrate</name>
    </ligand>
</feature>
<dbReference type="CDD" id="cd02163">
    <property type="entry name" value="PPAT"/>
    <property type="match status" value="1"/>
</dbReference>
<dbReference type="UniPathway" id="UPA00241">
    <property type="reaction ID" value="UER00355"/>
</dbReference>
<feature type="binding site" evidence="9">
    <location>
        <position position="14"/>
    </location>
    <ligand>
        <name>substrate</name>
    </ligand>
</feature>
<comment type="subcellular location">
    <subcellularLocation>
        <location evidence="9">Cytoplasm</location>
    </subcellularLocation>
</comment>
<evidence type="ECO:0000256" key="6">
    <source>
        <dbReference type="ARBA" id="ARBA00022842"/>
    </source>
</evidence>
<evidence type="ECO:0000259" key="10">
    <source>
        <dbReference type="Pfam" id="PF01467"/>
    </source>
</evidence>
<dbReference type="GO" id="GO:0015937">
    <property type="term" value="P:coenzyme A biosynthetic process"/>
    <property type="evidence" value="ECO:0007669"/>
    <property type="project" value="UniProtKB-UniRule"/>
</dbReference>
<keyword evidence="4 9" id="KW-0547">Nucleotide-binding</keyword>
<dbReference type="EC" id="2.7.7.3" evidence="9"/>
<evidence type="ECO:0000256" key="9">
    <source>
        <dbReference type="HAMAP-Rule" id="MF_00151"/>
    </source>
</evidence>
<name>W4LM47_ENTF1</name>
<comment type="caution">
    <text evidence="11">The sequence shown here is derived from an EMBL/GenBank/DDBJ whole genome shotgun (WGS) entry which is preliminary data.</text>
</comment>
<comment type="similarity">
    <text evidence="9">Belongs to the bacterial CoaD family.</text>
</comment>
<feature type="binding site" evidence="9">
    <location>
        <position position="79"/>
    </location>
    <ligand>
        <name>substrate</name>
    </ligand>
</feature>
<dbReference type="PRINTS" id="PR01020">
    <property type="entry name" value="LPSBIOSNTHSS"/>
</dbReference>
<dbReference type="HAMAP" id="MF_00151">
    <property type="entry name" value="PPAT_bact"/>
    <property type="match status" value="1"/>
</dbReference>
<keyword evidence="3 9" id="KW-0548">Nucleotidyltransferase</keyword>
<keyword evidence="12" id="KW-1185">Reference proteome</keyword>